<dbReference type="SMART" id="SM01009">
    <property type="entry name" value="AlkA_N"/>
    <property type="match status" value="1"/>
</dbReference>
<evidence type="ECO:0000256" key="6">
    <source>
        <dbReference type="ARBA" id="ARBA00022723"/>
    </source>
</evidence>
<dbReference type="Gene3D" id="3.40.10.10">
    <property type="entry name" value="DNA Methylphosphotriester Repair Domain"/>
    <property type="match status" value="1"/>
</dbReference>
<evidence type="ECO:0000313" key="16">
    <source>
        <dbReference type="Proteomes" id="UP000503640"/>
    </source>
</evidence>
<dbReference type="Pfam" id="PF12833">
    <property type="entry name" value="HTH_18"/>
    <property type="match status" value="1"/>
</dbReference>
<dbReference type="PROSITE" id="PS00041">
    <property type="entry name" value="HTH_ARAC_FAMILY_1"/>
    <property type="match status" value="1"/>
</dbReference>
<keyword evidence="13" id="KW-0234">DNA repair</keyword>
<accession>A0A7I9VJC8</accession>
<evidence type="ECO:0000259" key="14">
    <source>
        <dbReference type="PROSITE" id="PS01124"/>
    </source>
</evidence>
<dbReference type="Gene3D" id="1.10.1670.10">
    <property type="entry name" value="Helix-hairpin-Helix base-excision DNA repair enzymes (C-terminal)"/>
    <property type="match status" value="1"/>
</dbReference>
<evidence type="ECO:0000256" key="10">
    <source>
        <dbReference type="ARBA" id="ARBA00023125"/>
    </source>
</evidence>
<dbReference type="PROSITE" id="PS01124">
    <property type="entry name" value="HTH_ARAC_FAMILY_2"/>
    <property type="match status" value="1"/>
</dbReference>
<dbReference type="SUPFAM" id="SSF57884">
    <property type="entry name" value="Ada DNA repair protein, N-terminal domain (N-Ada 10)"/>
    <property type="match status" value="1"/>
</dbReference>
<dbReference type="GO" id="GO:0003700">
    <property type="term" value="F:DNA-binding transcription factor activity"/>
    <property type="evidence" value="ECO:0007669"/>
    <property type="project" value="InterPro"/>
</dbReference>
<dbReference type="GO" id="GO:0032259">
    <property type="term" value="P:methylation"/>
    <property type="evidence" value="ECO:0007669"/>
    <property type="project" value="UniProtKB-KW"/>
</dbReference>
<dbReference type="Gene3D" id="1.10.340.30">
    <property type="entry name" value="Hypothetical protein, domain 2"/>
    <property type="match status" value="1"/>
</dbReference>
<reference evidence="16" key="1">
    <citation type="journal article" date="2020" name="Appl. Environ. Microbiol.">
        <title>Diazotrophic Anaeromyxobacter Isolates from Soils.</title>
        <authorList>
            <person name="Masuda Y."/>
            <person name="Yamanaka H."/>
            <person name="Xu Z.X."/>
            <person name="Shiratori Y."/>
            <person name="Aono T."/>
            <person name="Amachi S."/>
            <person name="Senoo K."/>
            <person name="Itoh H."/>
        </authorList>
    </citation>
    <scope>NUCLEOTIDE SEQUENCE [LARGE SCALE GENOMIC DNA]</scope>
    <source>
        <strain evidence="16">R267</strain>
    </source>
</reference>
<evidence type="ECO:0000256" key="9">
    <source>
        <dbReference type="ARBA" id="ARBA00023015"/>
    </source>
</evidence>
<dbReference type="Proteomes" id="UP000503640">
    <property type="component" value="Unassembled WGS sequence"/>
</dbReference>
<evidence type="ECO:0000256" key="2">
    <source>
        <dbReference type="ARBA" id="ARBA00001947"/>
    </source>
</evidence>
<dbReference type="GO" id="GO:0008168">
    <property type="term" value="F:methyltransferase activity"/>
    <property type="evidence" value="ECO:0007669"/>
    <property type="project" value="UniProtKB-KW"/>
</dbReference>
<keyword evidence="7" id="KW-0227">DNA damage</keyword>
<keyword evidence="12" id="KW-0804">Transcription</keyword>
<keyword evidence="5" id="KW-0808">Transferase</keyword>
<dbReference type="GO" id="GO:0006307">
    <property type="term" value="P:DNA alkylation repair"/>
    <property type="evidence" value="ECO:0007669"/>
    <property type="project" value="TreeGrafter"/>
</dbReference>
<evidence type="ECO:0000256" key="5">
    <source>
        <dbReference type="ARBA" id="ARBA00022679"/>
    </source>
</evidence>
<dbReference type="GO" id="GO:0005737">
    <property type="term" value="C:cytoplasm"/>
    <property type="evidence" value="ECO:0007669"/>
    <property type="project" value="TreeGrafter"/>
</dbReference>
<dbReference type="GO" id="GO:0008270">
    <property type="term" value="F:zinc ion binding"/>
    <property type="evidence" value="ECO:0007669"/>
    <property type="project" value="InterPro"/>
</dbReference>
<proteinExistence type="predicted"/>
<dbReference type="PANTHER" id="PTHR43003">
    <property type="entry name" value="DNA-3-METHYLADENINE GLYCOSYLASE"/>
    <property type="match status" value="1"/>
</dbReference>
<dbReference type="Pfam" id="PF06029">
    <property type="entry name" value="AlkA_N"/>
    <property type="match status" value="1"/>
</dbReference>
<dbReference type="InterPro" id="IPR004026">
    <property type="entry name" value="Ada_DNA_repair_Zn-bd"/>
</dbReference>
<dbReference type="Gene3D" id="1.10.10.60">
    <property type="entry name" value="Homeodomain-like"/>
    <property type="match status" value="1"/>
</dbReference>
<keyword evidence="4" id="KW-0489">Methyltransferase</keyword>
<evidence type="ECO:0000256" key="1">
    <source>
        <dbReference type="ARBA" id="ARBA00000086"/>
    </source>
</evidence>
<dbReference type="InterPro" id="IPR051912">
    <property type="entry name" value="Alkylbase_DNA_Glycosylase/TA"/>
</dbReference>
<dbReference type="CDD" id="cd00056">
    <property type="entry name" value="ENDO3c"/>
    <property type="match status" value="1"/>
</dbReference>
<dbReference type="InterPro" id="IPR035451">
    <property type="entry name" value="Ada-like_dom_sf"/>
</dbReference>
<dbReference type="RefSeq" id="WP_176063622.1">
    <property type="nucleotide sequence ID" value="NZ_BJTG01000002.1"/>
</dbReference>
<comment type="cofactor">
    <cofactor evidence="2">
        <name>Zn(2+)</name>
        <dbReference type="ChEBI" id="CHEBI:29105"/>
    </cofactor>
</comment>
<dbReference type="SUPFAM" id="SSF48150">
    <property type="entry name" value="DNA-glycosylase"/>
    <property type="match status" value="1"/>
</dbReference>
<protein>
    <recommendedName>
        <fullName evidence="3">DNA-3-methyladenine glycosylase II</fullName>
        <ecNumber evidence="3">3.2.2.21</ecNumber>
    </recommendedName>
</protein>
<feature type="domain" description="HTH araC/xylS-type" evidence="14">
    <location>
        <begin position="87"/>
        <end position="185"/>
    </location>
</feature>
<dbReference type="SUPFAM" id="SSF55945">
    <property type="entry name" value="TATA-box binding protein-like"/>
    <property type="match status" value="1"/>
</dbReference>
<dbReference type="GO" id="GO:0032131">
    <property type="term" value="F:alkylated DNA binding"/>
    <property type="evidence" value="ECO:0007669"/>
    <property type="project" value="TreeGrafter"/>
</dbReference>
<dbReference type="EMBL" id="BJTG01000002">
    <property type="protein sequence ID" value="GEJ56289.1"/>
    <property type="molecule type" value="Genomic_DNA"/>
</dbReference>
<keyword evidence="16" id="KW-1185">Reference proteome</keyword>
<keyword evidence="11" id="KW-0010">Activator</keyword>
<dbReference type="InterPro" id="IPR037046">
    <property type="entry name" value="AlkA_N_sf"/>
</dbReference>
<keyword evidence="10" id="KW-0238">DNA-binding</keyword>
<dbReference type="GO" id="GO:0043565">
    <property type="term" value="F:sequence-specific DNA binding"/>
    <property type="evidence" value="ECO:0007669"/>
    <property type="project" value="InterPro"/>
</dbReference>
<evidence type="ECO:0000313" key="15">
    <source>
        <dbReference type="EMBL" id="GEJ56289.1"/>
    </source>
</evidence>
<dbReference type="AlphaFoldDB" id="A0A7I9VJC8"/>
<organism evidence="15 16">
    <name type="scientific">Anaeromyxobacter diazotrophicus</name>
    <dbReference type="NCBI Taxonomy" id="2590199"/>
    <lineage>
        <taxon>Bacteria</taxon>
        <taxon>Pseudomonadati</taxon>
        <taxon>Myxococcota</taxon>
        <taxon>Myxococcia</taxon>
        <taxon>Myxococcales</taxon>
        <taxon>Cystobacterineae</taxon>
        <taxon>Anaeromyxobacteraceae</taxon>
        <taxon>Anaeromyxobacter</taxon>
    </lineage>
</organism>
<dbReference type="SMART" id="SM00342">
    <property type="entry name" value="HTH_ARAC"/>
    <property type="match status" value="1"/>
</dbReference>
<evidence type="ECO:0000256" key="3">
    <source>
        <dbReference type="ARBA" id="ARBA00012000"/>
    </source>
</evidence>
<dbReference type="Pfam" id="PF00730">
    <property type="entry name" value="HhH-GPD"/>
    <property type="match status" value="1"/>
</dbReference>
<dbReference type="InterPro" id="IPR011257">
    <property type="entry name" value="DNA_glycosylase"/>
</dbReference>
<sequence>MELDDDTCFRALAARDRRFDGRFFVAVRTTGIYCRPICPARTPRRDRVAFFARAAEAEREGYRACFRCRPELAPGAGPVDAVPRLVAAAAARIEAGFLNEGSVEELSAALGVTPRHLRRTVQAELGASPVELAQSRRLALAKQLLHDTALPMAEVALAAGFGSLRRFNAIFRDRFGRPPSSIRRDHGQGAAGAPLVLRLEHRPPFDWETQLGFLAGRCTAGVEQVEDGTYRRTVHLGAHQGWVAVTADPARPALRVEVAPSLIGALMPLVARLRALFDLDARPDAIAARLGDDPLLARSLRRHPGLRVAGAFDGFEAAARVVLGQQVSVSAATTVAGRLAAALGGPVATPFPGLDRLSASAEQVAAAGEDRIARLGMPGARARTLLGIARACAEGRLQLHRGGDVEATRAVLRGVPGVGPWTAELVAMRALGAPDAFPGGDLGVLRALGVASARAAEARAERWRPWRAYAVMHLWSGAAKGGGDGGA</sequence>
<dbReference type="GO" id="GO:0032993">
    <property type="term" value="C:protein-DNA complex"/>
    <property type="evidence" value="ECO:0007669"/>
    <property type="project" value="TreeGrafter"/>
</dbReference>
<name>A0A7I9VJC8_9BACT</name>
<dbReference type="InterPro" id="IPR003265">
    <property type="entry name" value="HhH-GPD_domain"/>
</dbReference>
<dbReference type="GO" id="GO:0008725">
    <property type="term" value="F:DNA-3-methyladenine glycosylase activity"/>
    <property type="evidence" value="ECO:0007669"/>
    <property type="project" value="TreeGrafter"/>
</dbReference>
<keyword evidence="9" id="KW-0805">Transcription regulation</keyword>
<keyword evidence="6" id="KW-0479">Metal-binding</keyword>
<comment type="catalytic activity">
    <reaction evidence="1">
        <text>Hydrolysis of alkylated DNA, releasing 3-methyladenine, 3-methylguanine, 7-methylguanine and 7-methyladenine.</text>
        <dbReference type="EC" id="3.2.2.21"/>
    </reaction>
</comment>
<dbReference type="PANTHER" id="PTHR43003:SF13">
    <property type="entry name" value="DNA-3-METHYLADENINE GLYCOSYLASE 2"/>
    <property type="match status" value="1"/>
</dbReference>
<evidence type="ECO:0000256" key="11">
    <source>
        <dbReference type="ARBA" id="ARBA00023159"/>
    </source>
</evidence>
<comment type="caution">
    <text evidence="15">The sequence shown here is derived from an EMBL/GenBank/DDBJ whole genome shotgun (WGS) entry which is preliminary data.</text>
</comment>
<dbReference type="Pfam" id="PF02805">
    <property type="entry name" value="Ada_Zn_binding"/>
    <property type="match status" value="1"/>
</dbReference>
<evidence type="ECO:0000256" key="8">
    <source>
        <dbReference type="ARBA" id="ARBA00022833"/>
    </source>
</evidence>
<dbReference type="InterPro" id="IPR009057">
    <property type="entry name" value="Homeodomain-like_sf"/>
</dbReference>
<dbReference type="Gene3D" id="3.30.310.20">
    <property type="entry name" value="DNA-3-methyladenine glycosylase AlkA, N-terminal domain"/>
    <property type="match status" value="1"/>
</dbReference>
<evidence type="ECO:0000256" key="12">
    <source>
        <dbReference type="ARBA" id="ARBA00023163"/>
    </source>
</evidence>
<dbReference type="InterPro" id="IPR018060">
    <property type="entry name" value="HTH_AraC"/>
</dbReference>
<dbReference type="SMART" id="SM00478">
    <property type="entry name" value="ENDO3c"/>
    <property type="match status" value="1"/>
</dbReference>
<dbReference type="GO" id="GO:0043916">
    <property type="term" value="F:DNA-7-methylguanine glycosylase activity"/>
    <property type="evidence" value="ECO:0007669"/>
    <property type="project" value="TreeGrafter"/>
</dbReference>
<dbReference type="EC" id="3.2.2.21" evidence="3"/>
<evidence type="ECO:0000256" key="4">
    <source>
        <dbReference type="ARBA" id="ARBA00022603"/>
    </source>
</evidence>
<dbReference type="InterPro" id="IPR023170">
    <property type="entry name" value="HhH_base_excis_C"/>
</dbReference>
<dbReference type="SUPFAM" id="SSF46689">
    <property type="entry name" value="Homeodomain-like"/>
    <property type="match status" value="1"/>
</dbReference>
<dbReference type="InterPro" id="IPR018062">
    <property type="entry name" value="HTH_AraC-typ_CS"/>
</dbReference>
<dbReference type="InterPro" id="IPR010316">
    <property type="entry name" value="AlkA_N"/>
</dbReference>
<dbReference type="GO" id="GO:0006285">
    <property type="term" value="P:base-excision repair, AP site formation"/>
    <property type="evidence" value="ECO:0007669"/>
    <property type="project" value="TreeGrafter"/>
</dbReference>
<keyword evidence="8" id="KW-0862">Zinc</keyword>
<evidence type="ECO:0000256" key="13">
    <source>
        <dbReference type="ARBA" id="ARBA00023204"/>
    </source>
</evidence>
<evidence type="ECO:0000256" key="7">
    <source>
        <dbReference type="ARBA" id="ARBA00022763"/>
    </source>
</evidence>
<gene>
    <name evidence="15" type="ORF">AMYX_10300</name>
</gene>